<dbReference type="EMBL" id="LGTZ01001760">
    <property type="protein sequence ID" value="OJD20670.1"/>
    <property type="molecule type" value="Genomic_DNA"/>
</dbReference>
<sequence length="157" mass="18404">MPTPRWIRPFGTADRYESGSYNDPSDDEDDSDNSNDNAFDDEGQLPPEHYLAQAKTLDVSQLRQKRYSERTEEKLEETRIYWKRHCRYIGVDPVTHWRWISDSDETLAVRHPSWQEWSTLPRHPVQELARDFLKVVASGSQAGDQLGTEQSYDCQDR</sequence>
<dbReference type="AlphaFoldDB" id="A0A1J9PWJ2"/>
<evidence type="ECO:0000313" key="3">
    <source>
        <dbReference type="Proteomes" id="UP000242791"/>
    </source>
</evidence>
<protein>
    <submittedName>
        <fullName evidence="2">Uncharacterized protein</fullName>
    </submittedName>
</protein>
<reference evidence="2 3" key="1">
    <citation type="submission" date="2015-08" db="EMBL/GenBank/DDBJ databases">
        <title>Emmonsia species relationships and genome sequence.</title>
        <authorList>
            <person name="Cuomo C.A."/>
            <person name="Schwartz I.S."/>
            <person name="Kenyon C."/>
            <person name="De Hoog G.S."/>
            <person name="Govender N.P."/>
            <person name="Botha A."/>
            <person name="Moreno L."/>
            <person name="De Vries M."/>
            <person name="Munoz J.F."/>
            <person name="Stielow J.B."/>
        </authorList>
    </citation>
    <scope>NUCLEOTIDE SEQUENCE [LARGE SCALE GENOMIC DNA]</scope>
    <source>
        <strain evidence="2 3">EI222</strain>
    </source>
</reference>
<feature type="compositionally biased region" description="Acidic residues" evidence="1">
    <location>
        <begin position="24"/>
        <end position="43"/>
    </location>
</feature>
<evidence type="ECO:0000313" key="2">
    <source>
        <dbReference type="EMBL" id="OJD20670.1"/>
    </source>
</evidence>
<proteinExistence type="predicted"/>
<dbReference type="VEuPathDB" id="FungiDB:ACJ73_07994"/>
<accession>A0A1J9PWJ2</accession>
<gene>
    <name evidence="2" type="ORF">ACJ73_07994</name>
</gene>
<dbReference type="Proteomes" id="UP000242791">
    <property type="component" value="Unassembled WGS sequence"/>
</dbReference>
<feature type="region of interest" description="Disordered" evidence="1">
    <location>
        <begin position="1"/>
        <end position="46"/>
    </location>
</feature>
<dbReference type="OrthoDB" id="3544487at2759"/>
<evidence type="ECO:0000256" key="1">
    <source>
        <dbReference type="SAM" id="MobiDB-lite"/>
    </source>
</evidence>
<name>A0A1J9PWJ2_9EURO</name>
<comment type="caution">
    <text evidence="2">The sequence shown here is derived from an EMBL/GenBank/DDBJ whole genome shotgun (WGS) entry which is preliminary data.</text>
</comment>
<keyword evidence="3" id="KW-1185">Reference proteome</keyword>
<dbReference type="STRING" id="1658174.A0A1J9PWJ2"/>
<organism evidence="2 3">
    <name type="scientific">Blastomyces percursus</name>
    <dbReference type="NCBI Taxonomy" id="1658174"/>
    <lineage>
        <taxon>Eukaryota</taxon>
        <taxon>Fungi</taxon>
        <taxon>Dikarya</taxon>
        <taxon>Ascomycota</taxon>
        <taxon>Pezizomycotina</taxon>
        <taxon>Eurotiomycetes</taxon>
        <taxon>Eurotiomycetidae</taxon>
        <taxon>Onygenales</taxon>
        <taxon>Ajellomycetaceae</taxon>
        <taxon>Blastomyces</taxon>
    </lineage>
</organism>